<comment type="caution">
    <text evidence="3">The sequence shown here is derived from an EMBL/GenBank/DDBJ whole genome shotgun (WGS) entry which is preliminary data.</text>
</comment>
<dbReference type="PANTHER" id="PTHR13457">
    <property type="entry name" value="BAP28"/>
    <property type="match status" value="1"/>
</dbReference>
<reference evidence="3 4" key="1">
    <citation type="submission" date="2024-04" db="EMBL/GenBank/DDBJ databases">
        <title>Tritrichomonas musculus Genome.</title>
        <authorList>
            <person name="Alves-Ferreira E."/>
            <person name="Grigg M."/>
            <person name="Lorenzi H."/>
            <person name="Galac M."/>
        </authorList>
    </citation>
    <scope>NUCLEOTIDE SEQUENCE [LARGE SCALE GENOMIC DNA]</scope>
    <source>
        <strain evidence="3 4">EAF2021</strain>
    </source>
</reference>
<evidence type="ECO:0000313" key="4">
    <source>
        <dbReference type="Proteomes" id="UP001470230"/>
    </source>
</evidence>
<comment type="similarity">
    <text evidence="1">Belongs to the HEATR1/UTP10 family.</text>
</comment>
<organism evidence="3 4">
    <name type="scientific">Tritrichomonas musculus</name>
    <dbReference type="NCBI Taxonomy" id="1915356"/>
    <lineage>
        <taxon>Eukaryota</taxon>
        <taxon>Metamonada</taxon>
        <taxon>Parabasalia</taxon>
        <taxon>Tritrichomonadida</taxon>
        <taxon>Tritrichomonadidae</taxon>
        <taxon>Tritrichomonas</taxon>
    </lineage>
</organism>
<comment type="function">
    <text evidence="1">Involved in nucleolar processing of pre-18S ribosomal RNA.</text>
</comment>
<evidence type="ECO:0000256" key="2">
    <source>
        <dbReference type="SAM" id="MobiDB-lite"/>
    </source>
</evidence>
<feature type="compositionally biased region" description="Basic and acidic residues" evidence="2">
    <location>
        <begin position="8"/>
        <end position="20"/>
    </location>
</feature>
<name>A0ABR2KQS6_9EUKA</name>
<keyword evidence="1" id="KW-0690">Ribosome biogenesis</keyword>
<comment type="subcellular location">
    <subcellularLocation>
        <location evidence="1">Nucleus</location>
        <location evidence="1">Nucleolus</location>
    </subcellularLocation>
</comment>
<dbReference type="Proteomes" id="UP001470230">
    <property type="component" value="Unassembled WGS sequence"/>
</dbReference>
<evidence type="ECO:0000313" key="3">
    <source>
        <dbReference type="EMBL" id="KAK8893499.1"/>
    </source>
</evidence>
<dbReference type="SUPFAM" id="SSF48371">
    <property type="entry name" value="ARM repeat"/>
    <property type="match status" value="1"/>
</dbReference>
<feature type="region of interest" description="Disordered" evidence="2">
    <location>
        <begin position="1"/>
        <end position="20"/>
    </location>
</feature>
<keyword evidence="4" id="KW-1185">Reference proteome</keyword>
<accession>A0ABR2KQS6</accession>
<gene>
    <name evidence="3" type="ORF">M9Y10_021921</name>
</gene>
<protein>
    <recommendedName>
        <fullName evidence="1">HEAT repeat-containing protein 1</fullName>
    </recommendedName>
</protein>
<dbReference type="PANTHER" id="PTHR13457:SF1">
    <property type="entry name" value="HEAT REPEAT-CONTAINING PROTEIN 1"/>
    <property type="match status" value="1"/>
</dbReference>
<dbReference type="InterPro" id="IPR040191">
    <property type="entry name" value="UTP10"/>
</dbReference>
<dbReference type="EMBL" id="JAPFFF010000003">
    <property type="protein sequence ID" value="KAK8893499.1"/>
    <property type="molecule type" value="Genomic_DNA"/>
</dbReference>
<keyword evidence="1" id="KW-0539">Nucleus</keyword>
<evidence type="ECO:0000256" key="1">
    <source>
        <dbReference type="RuleBase" id="RU367065"/>
    </source>
</evidence>
<sequence length="1760" mass="200214">MASALDKQLNEYRSRPKDESGARRTRVSLIYDPREASFVDADTIYQIGYQGFSKLCSNDDRFLDFGSSIFHYNNIQIDPIFLTLQENQSILEEVENLMYLLSEYIMTNEAVQVLEYLIRQFAVNKLRPAHLVITVLPYLETSFFVRVIQTIPFKDLPEEYKFLKEFRPILESKKPISRTILREMIERRSDLLHWIIKFAYPIAELHPNGSFVSFVGVLFTEIGLNTSKDVIIGSIIETCRSSFGFEDKSLAPHLIMAVAAINEKKQLHEKVINKFTELIISNSGILLKTHFRSILMATIYFLNLYKPNSNQDSKNKLFLTDFIIELGNHINELDEISKKYKMKVLAENAVEVISTNLYNDDLVRSSIAILETDFFVDVAYFFISEVCKHYLQTDFSESLIQSIAAHYPTILTTEIINQLSTFNIHISPSQVAPRNLSRQLTNPTIAGSLYSNPELPFDIASSNVLLSLASAKASENSQPIIPIIDYFSGRATEELLQYLCESLFIDESSKFSVALNAALSSKGNQIAPYFDSIPSTNNEILNYLVNYQTKSKLPDFHVLPLALARSIFTKDPVEALQFLPIRPNFDYSKLRNILHSNGENLISIQSDEEIAATILRIADKIIAENNQNENQNVESLKKSIGLLLNFPDICCVAPILKNIKNQSLIIAVFEETGPRILESADYQQRSLSTSAIMKKKRIRMNYLYYLYAQCQKIEDPLTILPSLYMALLTNDLVDEAILILRSIPLKNKDIKKTLTVILRQSQFFSQGEESLRNVFSNVVKNPKSREFFDILWNNIHTPIGCSQFWRLTLDIGVIPIIKKFVSDSEEIPIVLEKFLKLYPQNEDLMKWSIDSLRPALMRASIPFLPLSYIDTIVPVVCAYPKYFSSAFTQFFLGDDPNKPNREIDCNILIPFLKESSVKLIQKVGDDESFDTPPEKLKSLRLKTKYVISPATLILELIPLSNNLQNIVSIVPSLFTILKTYRLHHLVFPILNACAQESADYMIKNFNIIVDTLSHSPIPHIHSSALDLVRTLAKYDPSTVAKHTTSLFTALTGSTIFADDTANLLKIKQLLSSVLPILSKTDNIDQLTEYFAKNLDSFSFERASQLIVHSIEVLGDDSYKVFYSLLKEKRIDFSLLIVEQLKPKQLMTALINLLSLPKIQIDDDEANTANNDNDEIIAFILQITLPPLPEQLEELFELLGNRIDISAFVELTLNNFSLQDFINVIIIFLPSNISIYSLLDKRITIEQSPLFATLLEPLRRELKSFHALDINLMILSKVSPCLTAEQSPQLIPVINLILDTVENEKKYSVSNEVQALCFMASSIERFNLTLFESFPRVINFAVGLYTDLISNEVAGFITEATASICLLLKTSANLCMPKLPNLWKLMVSPIVIDQDPTLYNMVNDSMLMTTQMVQMSSDLMKAFSVAYLENRDYHSSVILIFNALSNNLKKSESYSINANLEQIFKFFIISFANKFNSNSNVEDNYEIMKSRFEENLTVQDAIIESFCILLTRLDPIHLRVAIRKVIDFFNVCMKVNNEGIKDDNNLECISYRFMFTRIMLKVTSGLESALEQIYEELLKIDIDQLLMAYDTELIDDGDFLKRQLTIEALSLFVNIKKFAPNADKLFNADYFNQCLNAILLHVTPIKETNTQEYVEKIVGGLAPSFAALIDSTRDDQLWRVASQKIIELTKSNDYRVRVAALQMADKAFETVGPELTSILPEIAPSIYELTEDTNNGVDQVARQTIVNIQESVGDSFNNYFS</sequence>
<dbReference type="Gene3D" id="1.25.10.10">
    <property type="entry name" value="Leucine-rich Repeat Variant"/>
    <property type="match status" value="1"/>
</dbReference>
<keyword evidence="1" id="KW-0687">Ribonucleoprotein</keyword>
<proteinExistence type="inferred from homology"/>
<dbReference type="InterPro" id="IPR016024">
    <property type="entry name" value="ARM-type_fold"/>
</dbReference>
<keyword evidence="1" id="KW-0698">rRNA processing</keyword>
<dbReference type="InterPro" id="IPR011989">
    <property type="entry name" value="ARM-like"/>
</dbReference>